<dbReference type="OMA" id="CFLEIHC"/>
<keyword evidence="3" id="KW-1185">Reference proteome</keyword>
<evidence type="ECO:0000256" key="1">
    <source>
        <dbReference type="SAM" id="MobiDB-lite"/>
    </source>
</evidence>
<dbReference type="EMBL" id="KK107566">
    <property type="protein sequence ID" value="EZA48892.1"/>
    <property type="molecule type" value="Genomic_DNA"/>
</dbReference>
<sequence length="460" mass="52677">MSRISHAERDAVMKAIRNDLLRWTCERHAGDHPLDRRLLRDKALELAGEHGLTGTYVEGIKEHEHRWNAENVVKSLVEAWRKVPRNLIIASFQRTSFRTDDCFLEIHCDAWEDLKIGTSFKKFVTFDDKLSTNASYKQRKSTGKTHEYNLRTRQIVTVIDEHFDTIHSKENERIDDHTQVNGNLKEIYMRKNIDWKRKGSLKRSYEKAQLSEDGYEEMNNVKSSDNSTSKNNEDIVTVPPPAKLPKINDIHATENASQGSKSEEIYSTRTIVNATLTTSGRNASCDCELDKTVNNEKRNKNNQTCSSKRSIESSSEVDITSDSDIALQQVYDTSPVDTQKETNAMISYSPGEETELTDLNKSGRLSRKSLKRRRSRSDNTEESRNNSDNDEPERKRLSSDSDWAKQFETTFVFGSSDFARSLPTASADALTMSDDGAQRPRLRRSCETERSIFTICPRRD</sequence>
<proteinExistence type="predicted"/>
<gene>
    <name evidence="2" type="ORF">X777_12934</name>
</gene>
<dbReference type="OrthoDB" id="125347at2759"/>
<name>A0A026VYP3_OOCBI</name>
<dbReference type="Proteomes" id="UP000053097">
    <property type="component" value="Unassembled WGS sequence"/>
</dbReference>
<feature type="compositionally biased region" description="Basic residues" evidence="1">
    <location>
        <begin position="364"/>
        <end position="375"/>
    </location>
</feature>
<dbReference type="AlphaFoldDB" id="A0A026VYP3"/>
<evidence type="ECO:0000313" key="3">
    <source>
        <dbReference type="Proteomes" id="UP000053097"/>
    </source>
</evidence>
<feature type="region of interest" description="Disordered" evidence="1">
    <location>
        <begin position="298"/>
        <end position="320"/>
    </location>
</feature>
<feature type="compositionally biased region" description="Basic and acidic residues" evidence="1">
    <location>
        <begin position="376"/>
        <end position="401"/>
    </location>
</feature>
<accession>A0A026VYP3</accession>
<protein>
    <submittedName>
        <fullName evidence="2">Uncharacterized protein</fullName>
    </submittedName>
</protein>
<feature type="region of interest" description="Disordered" evidence="1">
    <location>
        <begin position="346"/>
        <end position="401"/>
    </location>
</feature>
<reference evidence="2 3" key="1">
    <citation type="journal article" date="2014" name="Curr. Biol.">
        <title>The genome of the clonal raider ant Cerapachys biroi.</title>
        <authorList>
            <person name="Oxley P.R."/>
            <person name="Ji L."/>
            <person name="Fetter-Pruneda I."/>
            <person name="McKenzie S.K."/>
            <person name="Li C."/>
            <person name="Hu H."/>
            <person name="Zhang G."/>
            <person name="Kronauer D.J."/>
        </authorList>
    </citation>
    <scope>NUCLEOTIDE SEQUENCE [LARGE SCALE GENOMIC DNA]</scope>
</reference>
<organism evidence="2 3">
    <name type="scientific">Ooceraea biroi</name>
    <name type="common">Clonal raider ant</name>
    <name type="synonym">Cerapachys biroi</name>
    <dbReference type="NCBI Taxonomy" id="2015173"/>
    <lineage>
        <taxon>Eukaryota</taxon>
        <taxon>Metazoa</taxon>
        <taxon>Ecdysozoa</taxon>
        <taxon>Arthropoda</taxon>
        <taxon>Hexapoda</taxon>
        <taxon>Insecta</taxon>
        <taxon>Pterygota</taxon>
        <taxon>Neoptera</taxon>
        <taxon>Endopterygota</taxon>
        <taxon>Hymenoptera</taxon>
        <taxon>Apocrita</taxon>
        <taxon>Aculeata</taxon>
        <taxon>Formicoidea</taxon>
        <taxon>Formicidae</taxon>
        <taxon>Dorylinae</taxon>
        <taxon>Ooceraea</taxon>
    </lineage>
</organism>
<evidence type="ECO:0000313" key="2">
    <source>
        <dbReference type="EMBL" id="EZA48892.1"/>
    </source>
</evidence>